<sequence length="400" mass="44565">MKGLWLSNVRGYVQLKLIGGDAESLLNAVTAQRIPLWDIAFAKDGAMTFRVTVPDFFRLRPLLKRTGCRTRILERRGFPFQMARLSKRKVFAGGLLVFVTALFLLSMLVWDVQVKTEAPVGEEQVLQAARQEGLRPFQWSFLLRDPATIAHGIARRLPEAAWVGVEKSGTRVTITVVKSNKPEVKKPQSPSHLVATTDAVVTRIVAESGRPKVQRNERVRKGEVLISGIIGEDGRTKSVVSKGEVKGLVWHEYKIVSPLTRKVQTYTGETNDRGYLVIGNRALQTSGYKAPSFAQSEFRYDRKQFALGRWTLPIGVLKEKEREVSTVEETLTPLEAKEAGLAQARTEVLAAAGRGASIKAEKLLHEHTENGKVMINILFEVEQSIAVERPILQMSNTQGE</sequence>
<feature type="transmembrane region" description="Helical" evidence="1">
    <location>
        <begin position="90"/>
        <end position="110"/>
    </location>
</feature>
<organism evidence="2 3">
    <name type="scientific">Cohnella nanjingensis</name>
    <dbReference type="NCBI Taxonomy" id="1387779"/>
    <lineage>
        <taxon>Bacteria</taxon>
        <taxon>Bacillati</taxon>
        <taxon>Bacillota</taxon>
        <taxon>Bacilli</taxon>
        <taxon>Bacillales</taxon>
        <taxon>Paenibacillaceae</taxon>
        <taxon>Cohnella</taxon>
    </lineage>
</organism>
<evidence type="ECO:0000313" key="2">
    <source>
        <dbReference type="EMBL" id="MBB6675311.1"/>
    </source>
</evidence>
<protein>
    <submittedName>
        <fullName evidence="2">Sporulation protein YqfD</fullName>
    </submittedName>
</protein>
<gene>
    <name evidence="2" type="primary">yqfD</name>
    <name evidence="2" type="ORF">H7C19_32100</name>
</gene>
<keyword evidence="1" id="KW-0472">Membrane</keyword>
<accession>A0A7X0VIU7</accession>
<reference evidence="2 3" key="1">
    <citation type="submission" date="2020-08" db="EMBL/GenBank/DDBJ databases">
        <title>Cohnella phylogeny.</title>
        <authorList>
            <person name="Dunlap C."/>
        </authorList>
    </citation>
    <scope>NUCLEOTIDE SEQUENCE [LARGE SCALE GENOMIC DNA]</scope>
    <source>
        <strain evidence="2 3">DSM 28246</strain>
    </source>
</reference>
<proteinExistence type="predicted"/>
<dbReference type="PIRSF" id="PIRSF029895">
    <property type="entry name" value="SpoIV"/>
    <property type="match status" value="1"/>
</dbReference>
<evidence type="ECO:0000313" key="3">
    <source>
        <dbReference type="Proteomes" id="UP000547209"/>
    </source>
</evidence>
<dbReference type="EMBL" id="JACJVP010000070">
    <property type="protein sequence ID" value="MBB6675311.1"/>
    <property type="molecule type" value="Genomic_DNA"/>
</dbReference>
<evidence type="ECO:0000256" key="1">
    <source>
        <dbReference type="SAM" id="Phobius"/>
    </source>
</evidence>
<dbReference type="NCBIfam" id="TIGR02876">
    <property type="entry name" value="spore_yqfD"/>
    <property type="match status" value="1"/>
</dbReference>
<keyword evidence="1" id="KW-1133">Transmembrane helix</keyword>
<dbReference type="AlphaFoldDB" id="A0A7X0VIU7"/>
<dbReference type="Proteomes" id="UP000547209">
    <property type="component" value="Unassembled WGS sequence"/>
</dbReference>
<keyword evidence="1" id="KW-0812">Transmembrane</keyword>
<comment type="caution">
    <text evidence="2">The sequence shown here is derived from an EMBL/GenBank/DDBJ whole genome shotgun (WGS) entry which is preliminary data.</text>
</comment>
<dbReference type="Pfam" id="PF06898">
    <property type="entry name" value="YqfD"/>
    <property type="match status" value="1"/>
</dbReference>
<dbReference type="InterPro" id="IPR010690">
    <property type="entry name" value="YqfD"/>
</dbReference>
<keyword evidence="3" id="KW-1185">Reference proteome</keyword>
<name>A0A7X0VIU7_9BACL</name>
<dbReference type="RefSeq" id="WP_185673166.1">
    <property type="nucleotide sequence ID" value="NZ_JACJVP010000070.1"/>
</dbReference>